<dbReference type="AlphaFoldDB" id="A0A8J2Y5Y9"/>
<feature type="transmembrane region" description="Helical" evidence="6">
    <location>
        <begin position="94"/>
        <end position="114"/>
    </location>
</feature>
<dbReference type="InterPro" id="IPR036259">
    <property type="entry name" value="MFS_trans_sf"/>
</dbReference>
<feature type="transmembrane region" description="Helical" evidence="6">
    <location>
        <begin position="422"/>
        <end position="443"/>
    </location>
</feature>
<keyword evidence="4 6" id="KW-1133">Transmembrane helix</keyword>
<dbReference type="Gene3D" id="1.20.1250.20">
    <property type="entry name" value="MFS general substrate transporter like domains"/>
    <property type="match status" value="1"/>
</dbReference>
<name>A0A8J2Y5Y9_9PROT</name>
<dbReference type="InterPro" id="IPR020846">
    <property type="entry name" value="MFS_dom"/>
</dbReference>
<dbReference type="PANTHER" id="PTHR23505:SF79">
    <property type="entry name" value="PROTEIN SPINSTER"/>
    <property type="match status" value="1"/>
</dbReference>
<dbReference type="EMBL" id="BMGH01000002">
    <property type="protein sequence ID" value="GGD18275.1"/>
    <property type="molecule type" value="Genomic_DNA"/>
</dbReference>
<feature type="transmembrane region" description="Helical" evidence="6">
    <location>
        <begin position="23"/>
        <end position="42"/>
    </location>
</feature>
<dbReference type="RefSeq" id="WP_188160705.1">
    <property type="nucleotide sequence ID" value="NZ_BMGH01000002.1"/>
</dbReference>
<feature type="transmembrane region" description="Helical" evidence="6">
    <location>
        <begin position="387"/>
        <end position="410"/>
    </location>
</feature>
<feature type="domain" description="Major facilitator superfamily (MFS) profile" evidence="7">
    <location>
        <begin position="29"/>
        <end position="449"/>
    </location>
</feature>
<evidence type="ECO:0000256" key="4">
    <source>
        <dbReference type="ARBA" id="ARBA00022989"/>
    </source>
</evidence>
<evidence type="ECO:0000259" key="7">
    <source>
        <dbReference type="PROSITE" id="PS50850"/>
    </source>
</evidence>
<evidence type="ECO:0000313" key="8">
    <source>
        <dbReference type="EMBL" id="GGD18275.1"/>
    </source>
</evidence>
<keyword evidence="5 6" id="KW-0472">Membrane</keyword>
<organism evidence="8 9">
    <name type="scientific">Aquisalinus flavus</name>
    <dbReference type="NCBI Taxonomy" id="1526572"/>
    <lineage>
        <taxon>Bacteria</taxon>
        <taxon>Pseudomonadati</taxon>
        <taxon>Pseudomonadota</taxon>
        <taxon>Alphaproteobacteria</taxon>
        <taxon>Parvularculales</taxon>
        <taxon>Parvularculaceae</taxon>
        <taxon>Aquisalinus</taxon>
    </lineage>
</organism>
<evidence type="ECO:0000256" key="3">
    <source>
        <dbReference type="ARBA" id="ARBA00022692"/>
    </source>
</evidence>
<feature type="transmembrane region" description="Helical" evidence="6">
    <location>
        <begin position="353"/>
        <end position="375"/>
    </location>
</feature>
<evidence type="ECO:0000256" key="5">
    <source>
        <dbReference type="ARBA" id="ARBA00023136"/>
    </source>
</evidence>
<dbReference type="Pfam" id="PF07690">
    <property type="entry name" value="MFS_1"/>
    <property type="match status" value="1"/>
</dbReference>
<dbReference type="CDD" id="cd17328">
    <property type="entry name" value="MFS_spinster_like"/>
    <property type="match status" value="1"/>
</dbReference>
<gene>
    <name evidence="8" type="ORF">GCM10011342_28700</name>
</gene>
<reference evidence="8" key="1">
    <citation type="journal article" date="2014" name="Int. J. Syst. Evol. Microbiol.">
        <title>Complete genome sequence of Corynebacterium casei LMG S-19264T (=DSM 44701T), isolated from a smear-ripened cheese.</title>
        <authorList>
            <consortium name="US DOE Joint Genome Institute (JGI-PGF)"/>
            <person name="Walter F."/>
            <person name="Albersmeier A."/>
            <person name="Kalinowski J."/>
            <person name="Ruckert C."/>
        </authorList>
    </citation>
    <scope>NUCLEOTIDE SEQUENCE</scope>
    <source>
        <strain evidence="8">CGMCC 1.12921</strain>
    </source>
</reference>
<dbReference type="PANTHER" id="PTHR23505">
    <property type="entry name" value="SPINSTER"/>
    <property type="match status" value="1"/>
</dbReference>
<reference evidence="8" key="2">
    <citation type="submission" date="2020-09" db="EMBL/GenBank/DDBJ databases">
        <authorList>
            <person name="Sun Q."/>
            <person name="Zhou Y."/>
        </authorList>
    </citation>
    <scope>NUCLEOTIDE SEQUENCE</scope>
    <source>
        <strain evidence="8">CGMCC 1.12921</strain>
    </source>
</reference>
<feature type="transmembrane region" description="Helical" evidence="6">
    <location>
        <begin position="182"/>
        <end position="200"/>
    </location>
</feature>
<feature type="transmembrane region" description="Helical" evidence="6">
    <location>
        <begin position="155"/>
        <end position="176"/>
    </location>
</feature>
<dbReference type="GO" id="GO:0022857">
    <property type="term" value="F:transmembrane transporter activity"/>
    <property type="evidence" value="ECO:0007669"/>
    <property type="project" value="InterPro"/>
</dbReference>
<keyword evidence="3 6" id="KW-0812">Transmembrane</keyword>
<dbReference type="Proteomes" id="UP000613582">
    <property type="component" value="Unassembled WGS sequence"/>
</dbReference>
<evidence type="ECO:0000313" key="9">
    <source>
        <dbReference type="Proteomes" id="UP000613582"/>
    </source>
</evidence>
<dbReference type="GO" id="GO:0016020">
    <property type="term" value="C:membrane"/>
    <property type="evidence" value="ECO:0007669"/>
    <property type="project" value="UniProtKB-SubCell"/>
</dbReference>
<protein>
    <submittedName>
        <fullName evidence="8">MFS transporter</fullName>
    </submittedName>
</protein>
<keyword evidence="2" id="KW-0813">Transport</keyword>
<comment type="caution">
    <text evidence="8">The sequence shown here is derived from an EMBL/GenBank/DDBJ whole genome shotgun (WGS) entry which is preliminary data.</text>
</comment>
<feature type="transmembrane region" description="Helical" evidence="6">
    <location>
        <begin position="237"/>
        <end position="258"/>
    </location>
</feature>
<dbReference type="InterPro" id="IPR044770">
    <property type="entry name" value="MFS_spinster-like"/>
</dbReference>
<dbReference type="InterPro" id="IPR011701">
    <property type="entry name" value="MFS"/>
</dbReference>
<evidence type="ECO:0000256" key="2">
    <source>
        <dbReference type="ARBA" id="ARBA00022448"/>
    </source>
</evidence>
<sequence>MTTIDPKPAEPATASETGPVTSAAYRAWVLFILVVVYTFNFIDRQITGILAVPIKADLNLADWQLSLMGGMAFALFYTFLGIPIAMFADRTSRTWIMTIALSVWSLMTAVCGLAQNFWHLFFARLGVGVGEAGGVAPAYSLISDYFPPHQRARALSIYSFGIPIGSALGIILGGILTDIIGWRAAFIIVGLAGLAIAPIFRLTMREPVRGQYDSKDADRSPAKLSAVFALLRSKGSFWTLAFGAASSSMMGYGLIFWLPSFFVRSFGEQLPEFMGFLPGFLLPADPTPISYAAYFYGTILFFGGMIGIWLGGALADRFGGNNKGAYALIPAWAFVATIPFFLVGVLVDNLTFVFISFVCLQALSLVWLGPVLTAFQHLVGPNMRATASAIFLFINNLIGIGLGNFIIGLISDGLRDRFGDESLRYAILSGFGFYVLAAVLLFITAPKLKRDWVG</sequence>
<evidence type="ECO:0000256" key="1">
    <source>
        <dbReference type="ARBA" id="ARBA00004141"/>
    </source>
</evidence>
<accession>A0A8J2Y5Y9</accession>
<feature type="transmembrane region" description="Helical" evidence="6">
    <location>
        <begin position="63"/>
        <end position="88"/>
    </location>
</feature>
<keyword evidence="9" id="KW-1185">Reference proteome</keyword>
<dbReference type="SUPFAM" id="SSF103473">
    <property type="entry name" value="MFS general substrate transporter"/>
    <property type="match status" value="1"/>
</dbReference>
<proteinExistence type="predicted"/>
<feature type="transmembrane region" description="Helical" evidence="6">
    <location>
        <begin position="291"/>
        <end position="314"/>
    </location>
</feature>
<feature type="transmembrane region" description="Helical" evidence="6">
    <location>
        <begin position="326"/>
        <end position="347"/>
    </location>
</feature>
<evidence type="ECO:0000256" key="6">
    <source>
        <dbReference type="SAM" id="Phobius"/>
    </source>
</evidence>
<dbReference type="PROSITE" id="PS50850">
    <property type="entry name" value="MFS"/>
    <property type="match status" value="1"/>
</dbReference>
<comment type="subcellular location">
    <subcellularLocation>
        <location evidence="1">Membrane</location>
        <topology evidence="1">Multi-pass membrane protein</topology>
    </subcellularLocation>
</comment>